<dbReference type="PANTHER" id="PTHR21010">
    <property type="entry name" value="AGAP001581-PA"/>
    <property type="match status" value="1"/>
</dbReference>
<evidence type="ECO:0000313" key="4">
    <source>
        <dbReference type="EnsemblMetazoa" id="AMIN003395-PA"/>
    </source>
</evidence>
<sequence>MVEHVEKIAMKISMSHCLNGRFGRKLRYPRKVSKQPPHCPQQPQPTSSKPSPQQHQQQQHQQQQQQPLHQADAPHSSTSQSSRRPHQPPSSSLASSSVPNSSTSGEPRAAGRRNSKQLQRDELAAKMGKHDMKRGISQRSSDAGGYYSRDGASGATVRRQLPSRDVVRQKWQRLLSAATCYTGGLLLLVTIGLIGACRADSGASTGEDECLECFLIVEEHEQPFELTVEASSDRGLSVHGPTELSVVVQLMFPPNATCSWTHVGTLASDLYALYDDQLDGRCMRTGTTHHEADAIEQTFYCFDPNVLLELCKLRKETELRRLERLSTQRTKRDFHPTGCSLNNLLSTNRKVYEFGLEHEGLKPTSQIVLSTIFLVTDVLSEFYNRRIAANANGLFYASGRPGGPGSDSGSAKSNPPIEVILLQTIKHQILHKLGLRERPRLTKHFNNELVFEAFDRIYGNKINIGNTYAEEHYYRRYLTANLSSDLSGDFVDAFFRGPDAVTDRANLQQPQQATTSQNAKQRTKSKPAGSEHGGGGSTGDRHNVFAGTKILTYAEKGSLWYTTRTRDNLLHKVISSTNLVGKFTQSVRRIVQDVKDEGSPSGMSREELLETNERLRAVRIRLEESYDTAKKALVNLMNKYGDSKSQRNIFNRYPMLKLMIKDVIRLETQYWTLVEIPKQEKLETVPAFVLRACSIMEKSQKSGEGVKTSAKLAEEAAERRERMERLETMTTAQIEQENTQMINDLYRLLKKYTGLRNLIRELKSEYGNSKIYPIFPRYTMLKDMIKDIMHDPDYMEVCHEVDN</sequence>
<dbReference type="AlphaFoldDB" id="A0A182VZ90"/>
<feature type="compositionally biased region" description="Polar residues" evidence="2">
    <location>
        <begin position="505"/>
        <end position="520"/>
    </location>
</feature>
<evidence type="ECO:0000256" key="2">
    <source>
        <dbReference type="SAM" id="MobiDB-lite"/>
    </source>
</evidence>
<reference evidence="5" key="1">
    <citation type="submission" date="2013-03" db="EMBL/GenBank/DDBJ databases">
        <title>The Genome Sequence of Anopheles minimus MINIMUS1.</title>
        <authorList>
            <consortium name="The Broad Institute Genomics Platform"/>
            <person name="Neafsey D.E."/>
            <person name="Walton C."/>
            <person name="Walker B."/>
            <person name="Young S.K."/>
            <person name="Zeng Q."/>
            <person name="Gargeya S."/>
            <person name="Fitzgerald M."/>
            <person name="Haas B."/>
            <person name="Abouelleil A."/>
            <person name="Allen A.W."/>
            <person name="Alvarado L."/>
            <person name="Arachchi H.M."/>
            <person name="Berlin A.M."/>
            <person name="Chapman S.B."/>
            <person name="Gainer-Dewar J."/>
            <person name="Goldberg J."/>
            <person name="Griggs A."/>
            <person name="Gujja S."/>
            <person name="Hansen M."/>
            <person name="Howarth C."/>
            <person name="Imamovic A."/>
            <person name="Ireland A."/>
            <person name="Larimer J."/>
            <person name="McCowan C."/>
            <person name="Murphy C."/>
            <person name="Pearson M."/>
            <person name="Poon T.W."/>
            <person name="Priest M."/>
            <person name="Roberts A."/>
            <person name="Saif S."/>
            <person name="Shea T."/>
            <person name="Sisk P."/>
            <person name="Sykes S."/>
            <person name="Wortman J."/>
            <person name="Nusbaum C."/>
            <person name="Birren B."/>
        </authorList>
    </citation>
    <scope>NUCLEOTIDE SEQUENCE [LARGE SCALE GENOMIC DNA]</scope>
    <source>
        <strain evidence="5">MINIMUS1</strain>
    </source>
</reference>
<keyword evidence="3" id="KW-0472">Membrane</keyword>
<feature type="transmembrane region" description="Helical" evidence="3">
    <location>
        <begin position="174"/>
        <end position="196"/>
    </location>
</feature>
<feature type="compositionally biased region" description="Low complexity" evidence="2">
    <location>
        <begin position="44"/>
        <end position="82"/>
    </location>
</feature>
<dbReference type="PANTHER" id="PTHR21010:SF3">
    <property type="entry name" value="DAXX"/>
    <property type="match status" value="1"/>
</dbReference>
<keyword evidence="1" id="KW-0175">Coiled coil</keyword>
<evidence type="ECO:0000256" key="3">
    <source>
        <dbReference type="SAM" id="Phobius"/>
    </source>
</evidence>
<feature type="region of interest" description="Disordered" evidence="2">
    <location>
        <begin position="505"/>
        <end position="542"/>
    </location>
</feature>
<keyword evidence="3" id="KW-1133">Transmembrane helix</keyword>
<proteinExistence type="predicted"/>
<dbReference type="VEuPathDB" id="VectorBase:AMIN003395"/>
<feature type="coiled-coil region" evidence="1">
    <location>
        <begin position="605"/>
        <end position="639"/>
    </location>
</feature>
<keyword evidence="3" id="KW-0812">Transmembrane</keyword>
<reference evidence="4" key="2">
    <citation type="submission" date="2020-05" db="UniProtKB">
        <authorList>
            <consortium name="EnsemblMetazoa"/>
        </authorList>
    </citation>
    <scope>IDENTIFICATION</scope>
    <source>
        <strain evidence="4">MINIMUS1</strain>
    </source>
</reference>
<evidence type="ECO:0000313" key="5">
    <source>
        <dbReference type="Proteomes" id="UP000075920"/>
    </source>
</evidence>
<feature type="compositionally biased region" description="Low complexity" evidence="2">
    <location>
        <begin position="89"/>
        <end position="107"/>
    </location>
</feature>
<accession>A0A182VZ90</accession>
<keyword evidence="5" id="KW-1185">Reference proteome</keyword>
<name>A0A182VZ90_9DIPT</name>
<protein>
    <submittedName>
        <fullName evidence="4">Uncharacterized protein</fullName>
    </submittedName>
</protein>
<dbReference type="Proteomes" id="UP000075920">
    <property type="component" value="Unassembled WGS sequence"/>
</dbReference>
<evidence type="ECO:0000256" key="1">
    <source>
        <dbReference type="SAM" id="Coils"/>
    </source>
</evidence>
<feature type="compositionally biased region" description="Basic and acidic residues" evidence="2">
    <location>
        <begin position="118"/>
        <end position="134"/>
    </location>
</feature>
<feature type="region of interest" description="Disordered" evidence="2">
    <location>
        <begin position="30"/>
        <end position="157"/>
    </location>
</feature>
<organism evidence="4 5">
    <name type="scientific">Anopheles minimus</name>
    <dbReference type="NCBI Taxonomy" id="112268"/>
    <lineage>
        <taxon>Eukaryota</taxon>
        <taxon>Metazoa</taxon>
        <taxon>Ecdysozoa</taxon>
        <taxon>Arthropoda</taxon>
        <taxon>Hexapoda</taxon>
        <taxon>Insecta</taxon>
        <taxon>Pterygota</taxon>
        <taxon>Neoptera</taxon>
        <taxon>Endopterygota</taxon>
        <taxon>Diptera</taxon>
        <taxon>Nematocera</taxon>
        <taxon>Culicoidea</taxon>
        <taxon>Culicidae</taxon>
        <taxon>Anophelinae</taxon>
        <taxon>Anopheles</taxon>
    </lineage>
</organism>
<dbReference type="EnsemblMetazoa" id="AMIN003395-RA">
    <property type="protein sequence ID" value="AMIN003395-PA"/>
    <property type="gene ID" value="AMIN003395"/>
</dbReference>